<protein>
    <recommendedName>
        <fullName evidence="3">DUF2877 domain-containing protein</fullName>
    </recommendedName>
</protein>
<proteinExistence type="predicted"/>
<comment type="caution">
    <text evidence="1">The sequence shown here is derived from an EMBL/GenBank/DDBJ whole genome shotgun (WGS) entry which is preliminary data.</text>
</comment>
<accession>A0A6V7RKU6</accession>
<reference evidence="1 2" key="1">
    <citation type="submission" date="2020-07" db="EMBL/GenBank/DDBJ databases">
        <authorList>
            <person name="Criscuolo A."/>
        </authorList>
    </citation>
    <scope>NUCLEOTIDE SEQUENCE [LARGE SCALE GENOMIC DNA]</scope>
    <source>
        <strain evidence="1">CIP111649</strain>
    </source>
</reference>
<organism evidence="1 2">
    <name type="scientific">Jeotgalicoccus meleagridis</name>
    <dbReference type="NCBI Taxonomy" id="2759181"/>
    <lineage>
        <taxon>Bacteria</taxon>
        <taxon>Bacillati</taxon>
        <taxon>Bacillota</taxon>
        <taxon>Bacilli</taxon>
        <taxon>Bacillales</taxon>
        <taxon>Staphylococcaceae</taxon>
        <taxon>Jeotgalicoccus</taxon>
    </lineage>
</organism>
<sequence>MIFQASAVGSIALDLLNKHNHMRVHSIFNNGFNIVNDSNDLIFVGTNKNGYFPFGITIDKNTMHYAKEYLSVGDTVKNNRRGIDHKDFMIMLNQADIVKYEKVQPQPVDALTAVVNEFDFDKYTDSDFYPRKMREILDSLSDETKPFPLKYLVGRGSGLTPSGDDMITGILYVDALSPFVSEKHKKTLSNYLNETVTTIVSENFIKLALNGIFSSKITDLGKEVSKEAVEELLALGSSSGHDTLYGIYQTLNWR</sequence>
<gene>
    <name evidence="1" type="ORF">JEODO184_01494</name>
</gene>
<dbReference type="EMBL" id="CAJEWD010000008">
    <property type="protein sequence ID" value="CAD2078814.1"/>
    <property type="molecule type" value="Genomic_DNA"/>
</dbReference>
<name>A0A6V7RKU6_9STAP</name>
<dbReference type="AlphaFoldDB" id="A0A6V7RKU6"/>
<dbReference type="Pfam" id="PF11392">
    <property type="entry name" value="AllH"/>
    <property type="match status" value="1"/>
</dbReference>
<evidence type="ECO:0008006" key="3">
    <source>
        <dbReference type="Google" id="ProtNLM"/>
    </source>
</evidence>
<evidence type="ECO:0000313" key="2">
    <source>
        <dbReference type="Proteomes" id="UP000589351"/>
    </source>
</evidence>
<keyword evidence="2" id="KW-1185">Reference proteome</keyword>
<evidence type="ECO:0000313" key="1">
    <source>
        <dbReference type="EMBL" id="CAD2078814.1"/>
    </source>
</evidence>
<dbReference type="Proteomes" id="UP000589351">
    <property type="component" value="Unassembled WGS sequence"/>
</dbReference>
<dbReference type="RefSeq" id="WP_208454286.1">
    <property type="nucleotide sequence ID" value="NZ_CAJEWD010000008.1"/>
</dbReference>
<dbReference type="InterPro" id="IPR021530">
    <property type="entry name" value="AllH-like"/>
</dbReference>